<evidence type="ECO:0000259" key="1">
    <source>
        <dbReference type="PROSITE" id="PS00028"/>
    </source>
</evidence>
<feature type="domain" description="C2H2-type" evidence="1">
    <location>
        <begin position="322"/>
        <end position="346"/>
    </location>
</feature>
<protein>
    <recommendedName>
        <fullName evidence="1">C2H2-type domain-containing protein</fullName>
    </recommendedName>
</protein>
<dbReference type="Proteomes" id="UP000244855">
    <property type="component" value="Unassembled WGS sequence"/>
</dbReference>
<name>A0A2V1DY38_9PLEO</name>
<organism evidence="2 3">
    <name type="scientific">Periconia macrospinosa</name>
    <dbReference type="NCBI Taxonomy" id="97972"/>
    <lineage>
        <taxon>Eukaryota</taxon>
        <taxon>Fungi</taxon>
        <taxon>Dikarya</taxon>
        <taxon>Ascomycota</taxon>
        <taxon>Pezizomycotina</taxon>
        <taxon>Dothideomycetes</taxon>
        <taxon>Pleosporomycetidae</taxon>
        <taxon>Pleosporales</taxon>
        <taxon>Massarineae</taxon>
        <taxon>Periconiaceae</taxon>
        <taxon>Periconia</taxon>
    </lineage>
</organism>
<accession>A0A2V1DY38</accession>
<dbReference type="PROSITE" id="PS00028">
    <property type="entry name" value="ZINC_FINGER_C2H2_1"/>
    <property type="match status" value="1"/>
</dbReference>
<dbReference type="OrthoDB" id="5397557at2759"/>
<keyword evidence="3" id="KW-1185">Reference proteome</keyword>
<proteinExistence type="predicted"/>
<dbReference type="AlphaFoldDB" id="A0A2V1DY38"/>
<sequence>MREPLIEAENWKQPLDVTLPVGCRGELLVPFSRHIRQSSINPPTSHWSFPQYSRLPAELQLRVLRCCDKPTLFQLMHTSRDLRADSERLFFSDPETWYQVSGEWLIKGGTASGTMSDTGFLARVERLRIDFYWMHQETWADGWHNEEEAVVESYENICRFWEVFQRRFPRAKHVVLGDVKDRYVDSLPTTEYKNVGHLSPPNIEIYISLIEVHGNSGNRLKRKLWRRVKSEGALNTAAVSEWKECTDFLTPIVIPPEKPYRGPVGELYGASGAEWSIQSRAIRVHKITAMEKYHLQALPESFGSEPHSDGQQGITSFKPFRCLAPDCDARFERPGEYTSHAIESGHDTYHDIPEPFKHTFAVNEERLKRMREIQSKKWHAVCDWWGKSGSRQREVAKREFIRQLRNDPLWMGDAPDEDWKVWEMIEVSLYGYP</sequence>
<evidence type="ECO:0000313" key="3">
    <source>
        <dbReference type="Proteomes" id="UP000244855"/>
    </source>
</evidence>
<reference evidence="2 3" key="1">
    <citation type="journal article" date="2018" name="Sci. Rep.">
        <title>Comparative genomics provides insights into the lifestyle and reveals functional heterogeneity of dark septate endophytic fungi.</title>
        <authorList>
            <person name="Knapp D.G."/>
            <person name="Nemeth J.B."/>
            <person name="Barry K."/>
            <person name="Hainaut M."/>
            <person name="Henrissat B."/>
            <person name="Johnson J."/>
            <person name="Kuo A."/>
            <person name="Lim J.H.P."/>
            <person name="Lipzen A."/>
            <person name="Nolan M."/>
            <person name="Ohm R.A."/>
            <person name="Tamas L."/>
            <person name="Grigoriev I.V."/>
            <person name="Spatafora J.W."/>
            <person name="Nagy L.G."/>
            <person name="Kovacs G.M."/>
        </authorList>
    </citation>
    <scope>NUCLEOTIDE SEQUENCE [LARGE SCALE GENOMIC DNA]</scope>
    <source>
        <strain evidence="2 3">DSE2036</strain>
    </source>
</reference>
<dbReference type="EMBL" id="KZ805336">
    <property type="protein sequence ID" value="PVI03009.1"/>
    <property type="molecule type" value="Genomic_DNA"/>
</dbReference>
<evidence type="ECO:0000313" key="2">
    <source>
        <dbReference type="EMBL" id="PVI03009.1"/>
    </source>
</evidence>
<dbReference type="InterPro" id="IPR013087">
    <property type="entry name" value="Znf_C2H2_type"/>
</dbReference>
<gene>
    <name evidence="2" type="ORF">DM02DRAFT_652987</name>
</gene>